<sequence length="208" mass="23519">MTFNKGEVFSLSGQGAETTELKPVVCLVCGRASNTGHHYGVTACLGCKTFFRRVVLQGSSPKCKFQNKCLLVKGSHAKRICRSCRFMKCKDIGMREQALHPCRDLIGRRQPSQSESISPSDSPSSSSSYGGVRHLLRRFCLMFVTLEHGLFTTQMPEHENVWFLSDRTCLIRDFHHLPQEIKRSLTPKITMEQHLDLKKSQPLKCSCL</sequence>
<evidence type="ECO:0000313" key="13">
    <source>
        <dbReference type="WBParaSite" id="Hba_20350"/>
    </source>
</evidence>
<dbReference type="GO" id="GO:0005634">
    <property type="term" value="C:nucleus"/>
    <property type="evidence" value="ECO:0007669"/>
    <property type="project" value="UniProtKB-SubCell"/>
</dbReference>
<comment type="subcellular location">
    <subcellularLocation>
        <location evidence="1">Nucleus</location>
    </subcellularLocation>
</comment>
<keyword evidence="6" id="KW-0238">DNA-binding</keyword>
<evidence type="ECO:0000256" key="5">
    <source>
        <dbReference type="ARBA" id="ARBA00023015"/>
    </source>
</evidence>
<feature type="region of interest" description="Disordered" evidence="10">
    <location>
        <begin position="110"/>
        <end position="129"/>
    </location>
</feature>
<keyword evidence="7" id="KW-0804">Transcription</keyword>
<dbReference type="Pfam" id="PF00105">
    <property type="entry name" value="zf-C4"/>
    <property type="match status" value="1"/>
</dbReference>
<feature type="domain" description="Nuclear receptor" evidence="11">
    <location>
        <begin position="23"/>
        <end position="101"/>
    </location>
</feature>
<dbReference type="Gene3D" id="3.30.50.10">
    <property type="entry name" value="Erythroid Transcription Factor GATA-1, subunit A"/>
    <property type="match status" value="1"/>
</dbReference>
<evidence type="ECO:0000313" key="12">
    <source>
        <dbReference type="Proteomes" id="UP000095283"/>
    </source>
</evidence>
<evidence type="ECO:0000256" key="6">
    <source>
        <dbReference type="ARBA" id="ARBA00023125"/>
    </source>
</evidence>
<dbReference type="AlphaFoldDB" id="A0A1I7XRC0"/>
<keyword evidence="5" id="KW-0805">Transcription regulation</keyword>
<dbReference type="PANTHER" id="PTHR46587">
    <property type="entry name" value="NUCLEAR HORMONE RECEPTOR FAMILY"/>
    <property type="match status" value="1"/>
</dbReference>
<reference evidence="13" key="1">
    <citation type="submission" date="2016-11" db="UniProtKB">
        <authorList>
            <consortium name="WormBaseParasite"/>
        </authorList>
    </citation>
    <scope>IDENTIFICATION</scope>
</reference>
<dbReference type="Proteomes" id="UP000095283">
    <property type="component" value="Unplaced"/>
</dbReference>
<evidence type="ECO:0000256" key="8">
    <source>
        <dbReference type="ARBA" id="ARBA00023170"/>
    </source>
</evidence>
<dbReference type="PROSITE" id="PS00031">
    <property type="entry name" value="NUCLEAR_REC_DBD_1"/>
    <property type="match status" value="1"/>
</dbReference>
<dbReference type="PRINTS" id="PR00047">
    <property type="entry name" value="STROIDFINGER"/>
</dbReference>
<keyword evidence="12" id="KW-1185">Reference proteome</keyword>
<evidence type="ECO:0000256" key="1">
    <source>
        <dbReference type="ARBA" id="ARBA00004123"/>
    </source>
</evidence>
<dbReference type="CDD" id="cd06960">
    <property type="entry name" value="NR_DBD_HNF4A"/>
    <property type="match status" value="1"/>
</dbReference>
<dbReference type="GO" id="GO:0008270">
    <property type="term" value="F:zinc ion binding"/>
    <property type="evidence" value="ECO:0007669"/>
    <property type="project" value="UniProtKB-KW"/>
</dbReference>
<dbReference type="WBParaSite" id="Hba_20350">
    <property type="protein sequence ID" value="Hba_20350"/>
    <property type="gene ID" value="Hba_20350"/>
</dbReference>
<dbReference type="InterPro" id="IPR013088">
    <property type="entry name" value="Znf_NHR/GATA"/>
</dbReference>
<accession>A0A1I7XRC0</accession>
<evidence type="ECO:0000256" key="10">
    <source>
        <dbReference type="SAM" id="MobiDB-lite"/>
    </source>
</evidence>
<dbReference type="PANTHER" id="PTHR46587:SF6">
    <property type="entry name" value="NUCLEAR HORMONE RECEPTOR FAMILY"/>
    <property type="match status" value="1"/>
</dbReference>
<name>A0A1I7XRC0_HETBA</name>
<dbReference type="SMART" id="SM00399">
    <property type="entry name" value="ZnF_C4"/>
    <property type="match status" value="1"/>
</dbReference>
<evidence type="ECO:0000256" key="4">
    <source>
        <dbReference type="ARBA" id="ARBA00022833"/>
    </source>
</evidence>
<dbReference type="InterPro" id="IPR001628">
    <property type="entry name" value="Znf_hrmn_rcpt"/>
</dbReference>
<feature type="compositionally biased region" description="Low complexity" evidence="10">
    <location>
        <begin position="111"/>
        <end position="128"/>
    </location>
</feature>
<keyword evidence="3" id="KW-0863">Zinc-finger</keyword>
<keyword evidence="4" id="KW-0862">Zinc</keyword>
<keyword evidence="8" id="KW-0675">Receptor</keyword>
<protein>
    <submittedName>
        <fullName evidence="13">Nuclear receptor domain-containing protein</fullName>
    </submittedName>
</protein>
<evidence type="ECO:0000256" key="2">
    <source>
        <dbReference type="ARBA" id="ARBA00022723"/>
    </source>
</evidence>
<keyword evidence="2" id="KW-0479">Metal-binding</keyword>
<keyword evidence="9" id="KW-0539">Nucleus</keyword>
<evidence type="ECO:0000256" key="9">
    <source>
        <dbReference type="ARBA" id="ARBA00023242"/>
    </source>
</evidence>
<evidence type="ECO:0000256" key="7">
    <source>
        <dbReference type="ARBA" id="ARBA00023163"/>
    </source>
</evidence>
<dbReference type="GO" id="GO:0000978">
    <property type="term" value="F:RNA polymerase II cis-regulatory region sequence-specific DNA binding"/>
    <property type="evidence" value="ECO:0007669"/>
    <property type="project" value="InterPro"/>
</dbReference>
<dbReference type="SUPFAM" id="SSF57716">
    <property type="entry name" value="Glucocorticoid receptor-like (DNA-binding domain)"/>
    <property type="match status" value="1"/>
</dbReference>
<proteinExistence type="predicted"/>
<dbReference type="PROSITE" id="PS51030">
    <property type="entry name" value="NUCLEAR_REC_DBD_2"/>
    <property type="match status" value="1"/>
</dbReference>
<dbReference type="InterPro" id="IPR049636">
    <property type="entry name" value="HNF4-like_DBD"/>
</dbReference>
<evidence type="ECO:0000259" key="11">
    <source>
        <dbReference type="PROSITE" id="PS51030"/>
    </source>
</evidence>
<evidence type="ECO:0000256" key="3">
    <source>
        <dbReference type="ARBA" id="ARBA00022771"/>
    </source>
</evidence>
<organism evidence="12 13">
    <name type="scientific">Heterorhabditis bacteriophora</name>
    <name type="common">Entomopathogenic nematode worm</name>
    <dbReference type="NCBI Taxonomy" id="37862"/>
    <lineage>
        <taxon>Eukaryota</taxon>
        <taxon>Metazoa</taxon>
        <taxon>Ecdysozoa</taxon>
        <taxon>Nematoda</taxon>
        <taxon>Chromadorea</taxon>
        <taxon>Rhabditida</taxon>
        <taxon>Rhabditina</taxon>
        <taxon>Rhabditomorpha</taxon>
        <taxon>Strongyloidea</taxon>
        <taxon>Heterorhabditidae</taxon>
        <taxon>Heterorhabditis</taxon>
    </lineage>
</organism>
<dbReference type="GO" id="GO:0003700">
    <property type="term" value="F:DNA-binding transcription factor activity"/>
    <property type="evidence" value="ECO:0007669"/>
    <property type="project" value="InterPro"/>
</dbReference>